<name>A0A8J2T1K5_9STRA</name>
<organism evidence="1 2">
    <name type="scientific">Pelagomonas calceolata</name>
    <dbReference type="NCBI Taxonomy" id="35677"/>
    <lineage>
        <taxon>Eukaryota</taxon>
        <taxon>Sar</taxon>
        <taxon>Stramenopiles</taxon>
        <taxon>Ochrophyta</taxon>
        <taxon>Pelagophyceae</taxon>
        <taxon>Pelagomonadales</taxon>
        <taxon>Pelagomonadaceae</taxon>
        <taxon>Pelagomonas</taxon>
    </lineage>
</organism>
<sequence length="216" mass="21271">LLTFFTRRDEIRGEGVRSPSSSLLRCRCVRGRRVTALGGRISGGLGRGGVAAFGGRGIRGGLGGRGVAALGRSISGRGITALGRSITALGGRVTGLLRRLGRVLSLLLPPDACLELGRGLVLLGLIGRDGVLGHLAVGGGGVEGLLGVLVPAALAGVGLGLVQSDGVALGERNRAAGAHGASLGCFSGGACAGDGVMKLRVQGCGGARGVPGLTLR</sequence>
<reference evidence="1" key="1">
    <citation type="submission" date="2021-11" db="EMBL/GenBank/DDBJ databases">
        <authorList>
            <consortium name="Genoscope - CEA"/>
            <person name="William W."/>
        </authorList>
    </citation>
    <scope>NUCLEOTIDE SEQUENCE</scope>
</reference>
<evidence type="ECO:0000313" key="2">
    <source>
        <dbReference type="Proteomes" id="UP000789595"/>
    </source>
</evidence>
<dbReference type="EMBL" id="CAKKNE010000006">
    <property type="protein sequence ID" value="CAH0378830.1"/>
    <property type="molecule type" value="Genomic_DNA"/>
</dbReference>
<feature type="non-terminal residue" evidence="1">
    <location>
        <position position="1"/>
    </location>
</feature>
<accession>A0A8J2T1K5</accession>
<dbReference type="Proteomes" id="UP000789595">
    <property type="component" value="Unassembled WGS sequence"/>
</dbReference>
<gene>
    <name evidence="1" type="ORF">PECAL_6P04270</name>
</gene>
<keyword evidence="2" id="KW-1185">Reference proteome</keyword>
<protein>
    <submittedName>
        <fullName evidence="1">Uncharacterized protein</fullName>
    </submittedName>
</protein>
<proteinExistence type="predicted"/>
<dbReference type="AlphaFoldDB" id="A0A8J2T1K5"/>
<evidence type="ECO:0000313" key="1">
    <source>
        <dbReference type="EMBL" id="CAH0378830.1"/>
    </source>
</evidence>
<comment type="caution">
    <text evidence="1">The sequence shown here is derived from an EMBL/GenBank/DDBJ whole genome shotgun (WGS) entry which is preliminary data.</text>
</comment>